<protein>
    <submittedName>
        <fullName evidence="3">Lysosomal acid phosphatase</fullName>
    </submittedName>
</protein>
<keyword evidence="2" id="KW-1133">Transmembrane helix</keyword>
<sequence>KFVRNSLSYCDKSSSVDLPCRTSEKLFRMLPKQLLLLSSLLPLIQAQETVLGVYIFHRHGDRTSKSFPPASLTDLGYYQVHASGDYYRNRYVKSDASSAIYGISSDLVKNSQLNIQSPADTVLQNSASGFLQGLYPPVGTSLGTQSLANGTNVTSPLSGFQLIPVNAVASASSSANSENSAWLQGSSGCESAILSSNNYFYSPEYMQKLNSTADFYKSVLPVINGTFTTATDTFKNAYTVYDLIHVSQIHNKTIQSSSLLTSDTVFQLQTLADNHEFNLAYNASDQIRAIAGSTLAAQIVQQLNTTITGKSKVPVGIQFGAYGSFLSFFGLAQLPKVSENFTGIVDYASSMAFELVTNATVNNTSYPSTDQISIRFLFSNGTASENPLAAYPLFGQAETVISWPTFIDEMNKFAIGDQATWCQQCGNSTGVCASTTSSSSSASASGGISKAVAGVIGAMVTLAVILGLEALVMLLGGLRLVNKKRLGAGQAASDSVSPASKAA</sequence>
<dbReference type="OrthoDB" id="258392at2759"/>
<keyword evidence="4" id="KW-1185">Reference proteome</keyword>
<dbReference type="Proteomes" id="UP000469559">
    <property type="component" value="Unassembled WGS sequence"/>
</dbReference>
<reference evidence="3 4" key="1">
    <citation type="submission" date="2018-05" db="EMBL/GenBank/DDBJ databases">
        <title>Whole genome sequencing for identification of molecular markers to develop diagnostic detection tools for the regulated plant pathogen Lachnellula willkommii.</title>
        <authorList>
            <person name="Giroux E."/>
            <person name="Bilodeau G."/>
        </authorList>
    </citation>
    <scope>NUCLEOTIDE SEQUENCE [LARGE SCALE GENOMIC DNA]</scope>
    <source>
        <strain evidence="3 4">CBS 203.66</strain>
    </source>
</reference>
<comment type="similarity">
    <text evidence="1">Belongs to the histidine acid phosphatase family.</text>
</comment>
<name>A0A8T9BAW4_9HELO</name>
<dbReference type="InterPro" id="IPR029033">
    <property type="entry name" value="His_PPase_superfam"/>
</dbReference>
<comment type="caution">
    <text evidence="3">The sequence shown here is derived from an EMBL/GenBank/DDBJ whole genome shotgun (WGS) entry which is preliminary data.</text>
</comment>
<dbReference type="AlphaFoldDB" id="A0A8T9BAW4"/>
<dbReference type="PANTHER" id="PTHR11567">
    <property type="entry name" value="ACID PHOSPHATASE-RELATED"/>
    <property type="match status" value="1"/>
</dbReference>
<dbReference type="EMBL" id="QGMF01000453">
    <property type="protein sequence ID" value="TVY15759.1"/>
    <property type="molecule type" value="Genomic_DNA"/>
</dbReference>
<dbReference type="Pfam" id="PF00328">
    <property type="entry name" value="His_Phos_2"/>
    <property type="match status" value="1"/>
</dbReference>
<dbReference type="GO" id="GO:0016791">
    <property type="term" value="F:phosphatase activity"/>
    <property type="evidence" value="ECO:0007669"/>
    <property type="project" value="TreeGrafter"/>
</dbReference>
<evidence type="ECO:0000313" key="3">
    <source>
        <dbReference type="EMBL" id="TVY15759.1"/>
    </source>
</evidence>
<feature type="non-terminal residue" evidence="3">
    <location>
        <position position="1"/>
    </location>
</feature>
<keyword evidence="2" id="KW-0472">Membrane</keyword>
<accession>A0A8T9BAW4</accession>
<keyword evidence="2" id="KW-0812">Transmembrane</keyword>
<feature type="transmembrane region" description="Helical" evidence="2">
    <location>
        <begin position="451"/>
        <end position="475"/>
    </location>
</feature>
<dbReference type="InterPro" id="IPR000560">
    <property type="entry name" value="His_Pase_clade-2"/>
</dbReference>
<dbReference type="CDD" id="cd07061">
    <property type="entry name" value="HP_HAP_like"/>
    <property type="match status" value="1"/>
</dbReference>
<evidence type="ECO:0000256" key="1">
    <source>
        <dbReference type="ARBA" id="ARBA00005375"/>
    </source>
</evidence>
<dbReference type="Gene3D" id="3.40.50.1240">
    <property type="entry name" value="Phosphoglycerate mutase-like"/>
    <property type="match status" value="1"/>
</dbReference>
<evidence type="ECO:0000313" key="4">
    <source>
        <dbReference type="Proteomes" id="UP000469559"/>
    </source>
</evidence>
<dbReference type="InterPro" id="IPR050645">
    <property type="entry name" value="Histidine_acid_phosphatase"/>
</dbReference>
<gene>
    <name evidence="3" type="primary">acp2</name>
    <name evidence="3" type="ORF">LARI1_G005389</name>
</gene>
<evidence type="ECO:0000256" key="2">
    <source>
        <dbReference type="SAM" id="Phobius"/>
    </source>
</evidence>
<dbReference type="SUPFAM" id="SSF53254">
    <property type="entry name" value="Phosphoglycerate mutase-like"/>
    <property type="match status" value="1"/>
</dbReference>
<proteinExistence type="inferred from homology"/>
<dbReference type="PANTHER" id="PTHR11567:SF142">
    <property type="entry name" value="PHOSPHOGLYCERATE MUTASE-LIKE PROTEIN"/>
    <property type="match status" value="1"/>
</dbReference>
<organism evidence="3 4">
    <name type="scientific">Lachnellula arida</name>
    <dbReference type="NCBI Taxonomy" id="1316785"/>
    <lineage>
        <taxon>Eukaryota</taxon>
        <taxon>Fungi</taxon>
        <taxon>Dikarya</taxon>
        <taxon>Ascomycota</taxon>
        <taxon>Pezizomycotina</taxon>
        <taxon>Leotiomycetes</taxon>
        <taxon>Helotiales</taxon>
        <taxon>Lachnaceae</taxon>
        <taxon>Lachnellula</taxon>
    </lineage>
</organism>